<sequence length="192" mass="21684">MHSLHLLCLAALCFCKLIPGRPIQENVGDTLREMEAKVSSYGFNLLKTIRNNLQKAVYQEAKGGLLLKKRNDCHRIPKIICLDTTKKQRFSSNDVVLIEPLPFPHSNKPNSLLRQRRSQHLDPADPLGSEQPRSRSISYRKTNGDNNKGSGNVSRETITSCDDPLHVLLQKSPVSPHLEKKKYKHLAPSDPF</sequence>
<evidence type="ECO:0000256" key="1">
    <source>
        <dbReference type="SAM" id="MobiDB-lite"/>
    </source>
</evidence>
<keyword evidence="2" id="KW-0732">Signal</keyword>
<protein>
    <submittedName>
        <fullName evidence="3">Uncharacterized protein</fullName>
    </submittedName>
</protein>
<accession>A0A553MMX2</accession>
<dbReference type="EMBL" id="SRMA01027343">
    <property type="protein sequence ID" value="TRY54529.1"/>
    <property type="molecule type" value="Genomic_DNA"/>
</dbReference>
<reference evidence="3 4" key="1">
    <citation type="journal article" date="2019" name="Sci. Data">
        <title>Hybrid genome assembly and annotation of Danionella translucida.</title>
        <authorList>
            <person name="Kadobianskyi M."/>
            <person name="Schulze L."/>
            <person name="Schuelke M."/>
            <person name="Judkewitz B."/>
        </authorList>
    </citation>
    <scope>NUCLEOTIDE SEQUENCE [LARGE SCALE GENOMIC DNA]</scope>
    <source>
        <strain evidence="3 4">Bolton</strain>
    </source>
</reference>
<evidence type="ECO:0000313" key="3">
    <source>
        <dbReference type="EMBL" id="TRY54529.1"/>
    </source>
</evidence>
<dbReference type="Proteomes" id="UP000316079">
    <property type="component" value="Unassembled WGS sequence"/>
</dbReference>
<keyword evidence="4" id="KW-1185">Reference proteome</keyword>
<organism evidence="3 4">
    <name type="scientific">Danionella cerebrum</name>
    <dbReference type="NCBI Taxonomy" id="2873325"/>
    <lineage>
        <taxon>Eukaryota</taxon>
        <taxon>Metazoa</taxon>
        <taxon>Chordata</taxon>
        <taxon>Craniata</taxon>
        <taxon>Vertebrata</taxon>
        <taxon>Euteleostomi</taxon>
        <taxon>Actinopterygii</taxon>
        <taxon>Neopterygii</taxon>
        <taxon>Teleostei</taxon>
        <taxon>Ostariophysi</taxon>
        <taxon>Cypriniformes</taxon>
        <taxon>Danionidae</taxon>
        <taxon>Danioninae</taxon>
        <taxon>Danionella</taxon>
    </lineage>
</organism>
<dbReference type="AlphaFoldDB" id="A0A553MMX2"/>
<feature type="compositionally biased region" description="Polar residues" evidence="1">
    <location>
        <begin position="134"/>
        <end position="158"/>
    </location>
</feature>
<evidence type="ECO:0000313" key="4">
    <source>
        <dbReference type="Proteomes" id="UP000316079"/>
    </source>
</evidence>
<evidence type="ECO:0000256" key="2">
    <source>
        <dbReference type="SAM" id="SignalP"/>
    </source>
</evidence>
<comment type="caution">
    <text evidence="3">The sequence shown here is derived from an EMBL/GenBank/DDBJ whole genome shotgun (WGS) entry which is preliminary data.</text>
</comment>
<gene>
    <name evidence="3" type="ORF">DNTS_033397</name>
</gene>
<dbReference type="OrthoDB" id="8909943at2759"/>
<name>A0A553MMX2_9TELE</name>
<feature type="region of interest" description="Disordered" evidence="1">
    <location>
        <begin position="172"/>
        <end position="192"/>
    </location>
</feature>
<feature type="signal peptide" evidence="2">
    <location>
        <begin position="1"/>
        <end position="20"/>
    </location>
</feature>
<proteinExistence type="predicted"/>
<feature type="region of interest" description="Disordered" evidence="1">
    <location>
        <begin position="107"/>
        <end position="158"/>
    </location>
</feature>
<feature type="chain" id="PRO_5022091021" evidence="2">
    <location>
        <begin position="21"/>
        <end position="192"/>
    </location>
</feature>